<organism evidence="1 2">
    <name type="scientific">Crepidotus variabilis</name>
    <dbReference type="NCBI Taxonomy" id="179855"/>
    <lineage>
        <taxon>Eukaryota</taxon>
        <taxon>Fungi</taxon>
        <taxon>Dikarya</taxon>
        <taxon>Basidiomycota</taxon>
        <taxon>Agaricomycotina</taxon>
        <taxon>Agaricomycetes</taxon>
        <taxon>Agaricomycetidae</taxon>
        <taxon>Agaricales</taxon>
        <taxon>Agaricineae</taxon>
        <taxon>Crepidotaceae</taxon>
        <taxon>Crepidotus</taxon>
    </lineage>
</organism>
<dbReference type="GO" id="GO:0003676">
    <property type="term" value="F:nucleic acid binding"/>
    <property type="evidence" value="ECO:0007669"/>
    <property type="project" value="InterPro"/>
</dbReference>
<evidence type="ECO:0000313" key="2">
    <source>
        <dbReference type="Proteomes" id="UP000807306"/>
    </source>
</evidence>
<feature type="non-terminal residue" evidence="1">
    <location>
        <position position="1"/>
    </location>
</feature>
<dbReference type="Gene3D" id="3.30.420.10">
    <property type="entry name" value="Ribonuclease H-like superfamily/Ribonuclease H"/>
    <property type="match status" value="1"/>
</dbReference>
<proteinExistence type="predicted"/>
<reference evidence="1" key="1">
    <citation type="submission" date="2020-11" db="EMBL/GenBank/DDBJ databases">
        <authorList>
            <consortium name="DOE Joint Genome Institute"/>
            <person name="Ahrendt S."/>
            <person name="Riley R."/>
            <person name="Andreopoulos W."/>
            <person name="Labutti K."/>
            <person name="Pangilinan J."/>
            <person name="Ruiz-Duenas F.J."/>
            <person name="Barrasa J.M."/>
            <person name="Sanchez-Garcia M."/>
            <person name="Camarero S."/>
            <person name="Miyauchi S."/>
            <person name="Serrano A."/>
            <person name="Linde D."/>
            <person name="Babiker R."/>
            <person name="Drula E."/>
            <person name="Ayuso-Fernandez I."/>
            <person name="Pacheco R."/>
            <person name="Padilla G."/>
            <person name="Ferreira P."/>
            <person name="Barriuso J."/>
            <person name="Kellner H."/>
            <person name="Castanera R."/>
            <person name="Alfaro M."/>
            <person name="Ramirez L."/>
            <person name="Pisabarro A.G."/>
            <person name="Kuo A."/>
            <person name="Tritt A."/>
            <person name="Lipzen A."/>
            <person name="He G."/>
            <person name="Yan M."/>
            <person name="Ng V."/>
            <person name="Cullen D."/>
            <person name="Martin F."/>
            <person name="Rosso M.-N."/>
            <person name="Henrissat B."/>
            <person name="Hibbett D."/>
            <person name="Martinez A.T."/>
            <person name="Grigoriev I.V."/>
        </authorList>
    </citation>
    <scope>NUCLEOTIDE SEQUENCE</scope>
    <source>
        <strain evidence="1">CBS 506.95</strain>
    </source>
</reference>
<dbReference type="InterPro" id="IPR012337">
    <property type="entry name" value="RNaseH-like_sf"/>
</dbReference>
<dbReference type="SUPFAM" id="SSF53098">
    <property type="entry name" value="Ribonuclease H-like"/>
    <property type="match status" value="1"/>
</dbReference>
<dbReference type="PANTHER" id="PTHR33050">
    <property type="entry name" value="REVERSE TRANSCRIPTASE DOMAIN-CONTAINING PROTEIN"/>
    <property type="match status" value="1"/>
</dbReference>
<accession>A0A9P6ECG4</accession>
<dbReference type="OrthoDB" id="3249498at2759"/>
<dbReference type="PANTHER" id="PTHR33050:SF7">
    <property type="entry name" value="RIBONUCLEASE H"/>
    <property type="match status" value="1"/>
</dbReference>
<dbReference type="InterPro" id="IPR052055">
    <property type="entry name" value="Hepadnavirus_pol/RT"/>
</dbReference>
<dbReference type="Proteomes" id="UP000807306">
    <property type="component" value="Unassembled WGS sequence"/>
</dbReference>
<evidence type="ECO:0000313" key="1">
    <source>
        <dbReference type="EMBL" id="KAF9526499.1"/>
    </source>
</evidence>
<dbReference type="SUPFAM" id="SSF56672">
    <property type="entry name" value="DNA/RNA polymerases"/>
    <property type="match status" value="1"/>
</dbReference>
<dbReference type="AlphaFoldDB" id="A0A9P6ECG4"/>
<dbReference type="EMBL" id="MU157871">
    <property type="protein sequence ID" value="KAF9526499.1"/>
    <property type="molecule type" value="Genomic_DNA"/>
</dbReference>
<name>A0A9P6ECG4_9AGAR</name>
<protein>
    <submittedName>
        <fullName evidence="1">Uncharacterized protein</fullName>
    </submittedName>
</protein>
<gene>
    <name evidence="1" type="ORF">CPB83DRAFT_738750</name>
</gene>
<feature type="non-terminal residue" evidence="1">
    <location>
        <position position="336"/>
    </location>
</feature>
<dbReference type="InterPro" id="IPR036397">
    <property type="entry name" value="RNaseH_sf"/>
</dbReference>
<sequence length="336" mass="38515">LLCWIGTRKLGIDGLHVYMDDFYGWDFTDKLVFFHHRLRPARQVQLLILWDFISCPYEDKKQDHDELLKIIGFWVDANGGSISLSPDSIEEIISHVNTFLTTSDRKPRLRIWQQLSGHLNWLLNVIPWARPALCEMYRKMSGKSHSHSPIYINAAVVEDLTWISQVIPDAIGVRFVDSLHWHDHEADMIIWTDASLKLALGFAFSNRGFVYQLKPPVVKPGNPPPDIFFLELIAILSAIHYAANLIHPPKRILIHTDSLDSVAVLSSLAAKTELHNAPLRAISQIILLTGIDLRVQHIEGKLNIRADLLSRMLLSEYERLFPSDRVDMFEPPRELL</sequence>
<keyword evidence="2" id="KW-1185">Reference proteome</keyword>
<dbReference type="InterPro" id="IPR043502">
    <property type="entry name" value="DNA/RNA_pol_sf"/>
</dbReference>
<comment type="caution">
    <text evidence="1">The sequence shown here is derived from an EMBL/GenBank/DDBJ whole genome shotgun (WGS) entry which is preliminary data.</text>
</comment>